<dbReference type="PANTHER" id="PTHR48419">
    <property type="entry name" value="SULFOTRANSFERASE DOMAIN-CONTAINING PROTEIN"/>
    <property type="match status" value="1"/>
</dbReference>
<proteinExistence type="predicted"/>
<dbReference type="Gene3D" id="3.40.50.300">
    <property type="entry name" value="P-loop containing nucleotide triphosphate hydrolases"/>
    <property type="match status" value="1"/>
</dbReference>
<dbReference type="Pfam" id="PF19798">
    <property type="entry name" value="Sulfotransfer_5"/>
    <property type="match status" value="1"/>
</dbReference>
<dbReference type="SUPFAM" id="SSF52540">
    <property type="entry name" value="P-loop containing nucleoside triphosphate hydrolases"/>
    <property type="match status" value="1"/>
</dbReference>
<keyword evidence="2" id="KW-1185">Reference proteome</keyword>
<dbReference type="AlphaFoldDB" id="A0A345XJV5"/>
<dbReference type="KEGG" id="sarm:DVA86_03940"/>
<name>A0A345XJV5_9ACTN</name>
<dbReference type="PANTHER" id="PTHR48419:SF1">
    <property type="entry name" value="SULFOTRANSFERASE DOMAIN-CONTAINING PROTEIN"/>
    <property type="match status" value="1"/>
</dbReference>
<dbReference type="GO" id="GO:0016740">
    <property type="term" value="F:transferase activity"/>
    <property type="evidence" value="ECO:0007669"/>
    <property type="project" value="UniProtKB-KW"/>
</dbReference>
<accession>A0A345XJV5</accession>
<dbReference type="InterPro" id="IPR053226">
    <property type="entry name" value="Pyrrolopyrazine_biosynth_F"/>
</dbReference>
<gene>
    <name evidence="1" type="ORF">DVA86_03940</name>
</gene>
<protein>
    <submittedName>
        <fullName evidence="1">Sulfotransferase family protein</fullName>
    </submittedName>
</protein>
<dbReference type="RefSeq" id="WP_208875809.1">
    <property type="nucleotide sequence ID" value="NZ_CP031320.1"/>
</dbReference>
<organism evidence="1 2">
    <name type="scientific">Streptomyces armeniacus</name>
    <dbReference type="NCBI Taxonomy" id="83291"/>
    <lineage>
        <taxon>Bacteria</taxon>
        <taxon>Bacillati</taxon>
        <taxon>Actinomycetota</taxon>
        <taxon>Actinomycetes</taxon>
        <taxon>Kitasatosporales</taxon>
        <taxon>Streptomycetaceae</taxon>
        <taxon>Streptomyces</taxon>
    </lineage>
</organism>
<evidence type="ECO:0000313" key="1">
    <source>
        <dbReference type="EMBL" id="AXK31921.1"/>
    </source>
</evidence>
<sequence>MTVIAMWAHPRSVSTAFLRMMIERGDITVVHEPLVLLTDHGEVTVPGADGGTATVRTPGALLAHLAELGTAGPVFFKDTLEYHYTHLFEHPEQIAGFTHTFIVRDPARAIASHHAVKPGMECREAGYEHQWALYELAWRATGVRPLVLAAERLLADPAGQVGTYCARVGLPYLPDALSWQPGERPEWRTNRPWHLDASASSAFHAPEREYEVTVHNDERLRRIYEHHLPYYERLVEHAI</sequence>
<reference evidence="1 2" key="1">
    <citation type="submission" date="2018-07" db="EMBL/GenBank/DDBJ databases">
        <title>Draft genome of the type strain Streptomyces armeniacus ATCC 15676.</title>
        <authorList>
            <person name="Labana P."/>
            <person name="Gosse J.T."/>
            <person name="Boddy C.N."/>
        </authorList>
    </citation>
    <scope>NUCLEOTIDE SEQUENCE [LARGE SCALE GENOMIC DNA]</scope>
    <source>
        <strain evidence="1 2">ATCC 15676</strain>
    </source>
</reference>
<evidence type="ECO:0000313" key="2">
    <source>
        <dbReference type="Proteomes" id="UP000254425"/>
    </source>
</evidence>
<dbReference type="EMBL" id="CP031320">
    <property type="protein sequence ID" value="AXK31921.1"/>
    <property type="molecule type" value="Genomic_DNA"/>
</dbReference>
<keyword evidence="1" id="KW-0808">Transferase</keyword>
<dbReference type="Proteomes" id="UP000254425">
    <property type="component" value="Chromosome"/>
</dbReference>
<dbReference type="InterPro" id="IPR027417">
    <property type="entry name" value="P-loop_NTPase"/>
</dbReference>